<dbReference type="Pfam" id="PF03865">
    <property type="entry name" value="ShlB"/>
    <property type="match status" value="1"/>
</dbReference>
<accession>A0A5C0AVA6</accession>
<dbReference type="Proteomes" id="UP000325161">
    <property type="component" value="Chromosome"/>
</dbReference>
<dbReference type="InterPro" id="IPR051544">
    <property type="entry name" value="TPS_OM_transporter"/>
</dbReference>
<dbReference type="Gene3D" id="2.40.160.50">
    <property type="entry name" value="membrane protein fhac: a member of the omp85/tpsb transporter family"/>
    <property type="match status" value="1"/>
</dbReference>
<keyword evidence="2" id="KW-0812">Transmembrane</keyword>
<dbReference type="PANTHER" id="PTHR34597">
    <property type="entry name" value="SLR1661 PROTEIN"/>
    <property type="match status" value="1"/>
</dbReference>
<name>A0A5C0AVA6_9BURK</name>
<evidence type="ECO:0000313" key="7">
    <source>
        <dbReference type="Proteomes" id="UP000325161"/>
    </source>
</evidence>
<dbReference type="KEGG" id="pacr:FXN63_07120"/>
<evidence type="ECO:0000256" key="1">
    <source>
        <dbReference type="ARBA" id="ARBA00022452"/>
    </source>
</evidence>
<evidence type="ECO:0000256" key="3">
    <source>
        <dbReference type="ARBA" id="ARBA00023237"/>
    </source>
</evidence>
<dbReference type="InterPro" id="IPR005565">
    <property type="entry name" value="Hemolysn_activator_HlyB_C"/>
</dbReference>
<dbReference type="AlphaFoldDB" id="A0A5C0AVA6"/>
<proteinExistence type="predicted"/>
<dbReference type="Gene3D" id="3.10.20.310">
    <property type="entry name" value="membrane protein fhac"/>
    <property type="match status" value="1"/>
</dbReference>
<keyword evidence="3" id="KW-0998">Cell outer membrane</keyword>
<dbReference type="Pfam" id="PF08479">
    <property type="entry name" value="POTRA_2"/>
    <property type="match status" value="1"/>
</dbReference>
<keyword evidence="1" id="KW-0472">Membrane</keyword>
<evidence type="ECO:0000259" key="5">
    <source>
        <dbReference type="Pfam" id="PF08479"/>
    </source>
</evidence>
<evidence type="ECO:0000259" key="4">
    <source>
        <dbReference type="Pfam" id="PF03865"/>
    </source>
</evidence>
<dbReference type="GO" id="GO:0046819">
    <property type="term" value="P:protein secretion by the type V secretion system"/>
    <property type="evidence" value="ECO:0007669"/>
    <property type="project" value="TreeGrafter"/>
</dbReference>
<dbReference type="InterPro" id="IPR013686">
    <property type="entry name" value="Polypept-transport_assoc_ShlB"/>
</dbReference>
<dbReference type="PANTHER" id="PTHR34597:SF6">
    <property type="entry name" value="BLR6126 PROTEIN"/>
    <property type="match status" value="1"/>
</dbReference>
<protein>
    <submittedName>
        <fullName evidence="6">ShlB/FhaC/HecB family hemolysin secretion/activation protein</fullName>
    </submittedName>
</protein>
<keyword evidence="7" id="KW-1185">Reference proteome</keyword>
<feature type="domain" description="Haemolysin activator HlyB C-terminal" evidence="4">
    <location>
        <begin position="276"/>
        <end position="555"/>
    </location>
</feature>
<reference evidence="6 7" key="1">
    <citation type="submission" date="2019-08" db="EMBL/GenBank/DDBJ databases">
        <title>Amphibian skin-associated Pigmentiphaga: genome sequence and occurrence across geography and hosts.</title>
        <authorList>
            <person name="Bletz M.C."/>
            <person name="Bunk B."/>
            <person name="Sproeer C."/>
            <person name="Biwer P."/>
            <person name="Reiter S."/>
            <person name="Rabemananjara F.C.E."/>
            <person name="Schulz S."/>
            <person name="Overmann J."/>
            <person name="Vences M."/>
        </authorList>
    </citation>
    <scope>NUCLEOTIDE SEQUENCE [LARGE SCALE GENOMIC DNA]</scope>
    <source>
        <strain evidence="6 7">Mada1488</strain>
    </source>
</reference>
<evidence type="ECO:0000313" key="6">
    <source>
        <dbReference type="EMBL" id="QEI05636.1"/>
    </source>
</evidence>
<sequence>MSELVRTTQANPGTICTDIATLGSPRLTMIIKPFKTLPCAGGWWKHASVSVAILAAFGAQAADAPMRGNPIDSLPQIEPAAPPASAPVALPAAPVSPEIQARLARRIVPRHFAVSGVSAIPFDDVVALLTPLAGKEISVGELAERAQEITKLYQQRGYALSFGLIQEQSFANGEVKVTVIEGFVGKTRIEGDAGGAHDAMARYAARIEADRPLRLETLERYLNLMAQLPGVKIKPELPAPQRADGVTELVLNVTHKPVTGNVFLGQVGNSPSAILGVNINSMTPLAEQLQLNAAVPGGRDKLQYYALSYRQPIGDDGLSLRGNASLYKADPRDKVLQSLGLARNIENRRVGLSLAYPVLLSNTRSVNVSAGVYAANNLDRYTRVADGANVALVSHTRVVQADVTYADASPMQSRSLTAGLSKGLDGLGASQASTTNYDLGFTRLNLGATQNLVLPAGFGLSGSMAAQFSGDTLPPSEQITFGGPRFGAGYPSGAVGGDSGWGFALELNRKFAVPTTYLKTVTPYVLLDTARIRVAEPLPGQGQEQLASAALGLRFSDDRYYSLDLNIAKPIGDRPINESKRPLRFNLSYSLQLD</sequence>
<evidence type="ECO:0000256" key="2">
    <source>
        <dbReference type="ARBA" id="ARBA00022692"/>
    </source>
</evidence>
<dbReference type="EMBL" id="CP043046">
    <property type="protein sequence ID" value="QEI05636.1"/>
    <property type="molecule type" value="Genomic_DNA"/>
</dbReference>
<dbReference type="OrthoDB" id="5753546at2"/>
<feature type="domain" description="Polypeptide-transport-associated ShlB-type" evidence="5">
    <location>
        <begin position="110"/>
        <end position="182"/>
    </location>
</feature>
<dbReference type="GO" id="GO:0098046">
    <property type="term" value="C:type V protein secretion system complex"/>
    <property type="evidence" value="ECO:0007669"/>
    <property type="project" value="TreeGrafter"/>
</dbReference>
<keyword evidence="1" id="KW-1134">Transmembrane beta strand</keyword>
<dbReference type="GO" id="GO:0008320">
    <property type="term" value="F:protein transmembrane transporter activity"/>
    <property type="evidence" value="ECO:0007669"/>
    <property type="project" value="TreeGrafter"/>
</dbReference>
<organism evidence="6 7">
    <name type="scientific">Pigmentiphaga aceris</name>
    <dbReference type="NCBI Taxonomy" id="1940612"/>
    <lineage>
        <taxon>Bacteria</taxon>
        <taxon>Pseudomonadati</taxon>
        <taxon>Pseudomonadota</taxon>
        <taxon>Betaproteobacteria</taxon>
        <taxon>Burkholderiales</taxon>
        <taxon>Alcaligenaceae</taxon>
        <taxon>Pigmentiphaga</taxon>
    </lineage>
</organism>
<gene>
    <name evidence="6" type="ORF">FXN63_07120</name>
</gene>